<proteinExistence type="predicted"/>
<dbReference type="InterPro" id="IPR015915">
    <property type="entry name" value="Kelch-typ_b-propeller"/>
</dbReference>
<keyword evidence="4" id="KW-1185">Reference proteome</keyword>
<dbReference type="Gene3D" id="2.120.10.80">
    <property type="entry name" value="Kelch-type beta propeller"/>
    <property type="match status" value="1"/>
</dbReference>
<protein>
    <submittedName>
        <fullName evidence="3">Uncharacterized protein</fullName>
    </submittedName>
</protein>
<dbReference type="AlphaFoldDB" id="A0A3S5AEZ0"/>
<dbReference type="EMBL" id="CAAALY010055487">
    <property type="protein sequence ID" value="VEL22257.1"/>
    <property type="molecule type" value="Genomic_DNA"/>
</dbReference>
<dbReference type="OrthoDB" id="432528at2759"/>
<name>A0A3S5AEZ0_9PLAT</name>
<organism evidence="3 4">
    <name type="scientific">Protopolystoma xenopodis</name>
    <dbReference type="NCBI Taxonomy" id="117903"/>
    <lineage>
        <taxon>Eukaryota</taxon>
        <taxon>Metazoa</taxon>
        <taxon>Spiralia</taxon>
        <taxon>Lophotrochozoa</taxon>
        <taxon>Platyhelminthes</taxon>
        <taxon>Monogenea</taxon>
        <taxon>Polyopisthocotylea</taxon>
        <taxon>Polystomatidea</taxon>
        <taxon>Polystomatidae</taxon>
        <taxon>Protopolystoma</taxon>
    </lineage>
</organism>
<dbReference type="SUPFAM" id="SSF117281">
    <property type="entry name" value="Kelch motif"/>
    <property type="match status" value="1"/>
</dbReference>
<sequence length="655" mass="72167">MDWDHSNLMHHAVTQMHLILSGSAGATGAIKSSTIKHPDSSRVEMMNIKLVNVYLFGGYSLAYGYHTNILQCIQIPLLSELDSFSQSELPISSSPHPSSLTFKQMPKPCCQILSGNGLLSNLSTGRQNDWANLKAVCLLAVGGHLNYCRFTSSSDQLQVISRARISNLLEPSPRDKHSLEYWNDQLFVFGGYGPNPRPLFGFPLSLLHWPYLYRQEKPTLSGSEPFEDYRIDVDVEEWIPDSDGRGWNNQLCVYDLTNGVWRLPITRGASPPAARAAHQSAILASRALMFIFGGRSGLRPCQNSHSDPLPQAAGLHDTNDISCNPGQLQEDVGDSISHLGRRNDLYCLDLELLEWTRVRTPLDDFGLVGGPGLEPTGWWPCGRSWNGFTIVSDAVCSPSSQESCRAGRDKDLLPLHLFIHGGRSNSDAALSDSYVLGIRECPRHSVSKETWQPKPVLEARVMCRAVHRDELLLGLEQEDASDEAAWAAGLPGPPCFCYASSGPTPDTASVFSSTLLPFVKVRQPLVQYFSLPARPTSTDSSAEAVATSQLHYLIECLKLVSFSSEDAGSFLGPTDQVTEQMEFYHLAHLLSKVTLCILQFSAFAPCSCPTDLPTCDQQLLTSEYTRLQMDVNSAQNLITLSLLFSTLIDFMPPAD</sequence>
<dbReference type="PANTHER" id="PTHR46228:SF2">
    <property type="entry name" value="KELCH REPEAT PROTEIN (AFU_ORTHOLOGUE AFUA_4G14350)"/>
    <property type="match status" value="1"/>
</dbReference>
<evidence type="ECO:0000313" key="4">
    <source>
        <dbReference type="Proteomes" id="UP000784294"/>
    </source>
</evidence>
<gene>
    <name evidence="3" type="ORF">PXEA_LOCUS15697</name>
</gene>
<evidence type="ECO:0000313" key="3">
    <source>
        <dbReference type="EMBL" id="VEL22257.1"/>
    </source>
</evidence>
<evidence type="ECO:0000256" key="2">
    <source>
        <dbReference type="ARBA" id="ARBA00022737"/>
    </source>
</evidence>
<keyword evidence="2" id="KW-0677">Repeat</keyword>
<reference evidence="3" key="1">
    <citation type="submission" date="2018-11" db="EMBL/GenBank/DDBJ databases">
        <authorList>
            <consortium name="Pathogen Informatics"/>
        </authorList>
    </citation>
    <scope>NUCLEOTIDE SEQUENCE</scope>
</reference>
<feature type="non-terminal residue" evidence="3">
    <location>
        <position position="655"/>
    </location>
</feature>
<accession>A0A3S5AEZ0</accession>
<dbReference type="PANTHER" id="PTHR46228">
    <property type="entry name" value="KELCH DOMAIN-CONTAINING PROTEIN"/>
    <property type="match status" value="1"/>
</dbReference>
<comment type="caution">
    <text evidence="3">The sequence shown here is derived from an EMBL/GenBank/DDBJ whole genome shotgun (WGS) entry which is preliminary data.</text>
</comment>
<evidence type="ECO:0000256" key="1">
    <source>
        <dbReference type="ARBA" id="ARBA00022441"/>
    </source>
</evidence>
<dbReference type="Proteomes" id="UP000784294">
    <property type="component" value="Unassembled WGS sequence"/>
</dbReference>
<keyword evidence="1" id="KW-0880">Kelch repeat</keyword>